<proteinExistence type="predicted"/>
<organism evidence="2 3">
    <name type="scientific">Nelumbo nucifera</name>
    <name type="common">Sacred lotus</name>
    <dbReference type="NCBI Taxonomy" id="4432"/>
    <lineage>
        <taxon>Eukaryota</taxon>
        <taxon>Viridiplantae</taxon>
        <taxon>Streptophyta</taxon>
        <taxon>Embryophyta</taxon>
        <taxon>Tracheophyta</taxon>
        <taxon>Spermatophyta</taxon>
        <taxon>Magnoliopsida</taxon>
        <taxon>Proteales</taxon>
        <taxon>Nelumbonaceae</taxon>
        <taxon>Nelumbo</taxon>
    </lineage>
</organism>
<protein>
    <submittedName>
        <fullName evidence="3">Uncharacterized protein LOC104605915</fullName>
    </submittedName>
</protein>
<dbReference type="RefSeq" id="XP_010269168.1">
    <property type="nucleotide sequence ID" value="XM_010270866.2"/>
</dbReference>
<gene>
    <name evidence="3" type="primary">LOC104605915</name>
</gene>
<sequence>MGKIKYNPICFVYRTHPQIDFLFSCLISLMLAVFPVAPPHSKPWDPAHTNQDSMWKCNGCGSSGLYKRILQELLAQKKKNLLQPIKRIQSWKFCMQTGLPPSRTCDREYKEISDGDVLGEEASRSEKPFVTSIIRNSTLASMFLFMFSNE</sequence>
<name>A0A1U8AS25_NELNU</name>
<dbReference type="InParanoid" id="A0A1U8AS25"/>
<keyword evidence="2" id="KW-1185">Reference proteome</keyword>
<dbReference type="GeneID" id="104605915"/>
<feature type="transmembrane region" description="Helical" evidence="1">
    <location>
        <begin position="21"/>
        <end position="38"/>
    </location>
</feature>
<evidence type="ECO:0000313" key="2">
    <source>
        <dbReference type="Proteomes" id="UP000189703"/>
    </source>
</evidence>
<dbReference type="AlphaFoldDB" id="A0A1U8AS25"/>
<evidence type="ECO:0000313" key="3">
    <source>
        <dbReference type="RefSeq" id="XP_010269168.1"/>
    </source>
</evidence>
<keyword evidence="1" id="KW-0812">Transmembrane</keyword>
<dbReference type="KEGG" id="nnu:104605915"/>
<keyword evidence="1" id="KW-1133">Transmembrane helix</keyword>
<evidence type="ECO:0000256" key="1">
    <source>
        <dbReference type="SAM" id="Phobius"/>
    </source>
</evidence>
<keyword evidence="1" id="KW-0472">Membrane</keyword>
<dbReference type="Proteomes" id="UP000189703">
    <property type="component" value="Unplaced"/>
</dbReference>
<reference evidence="3" key="1">
    <citation type="submission" date="2025-08" db="UniProtKB">
        <authorList>
            <consortium name="RefSeq"/>
        </authorList>
    </citation>
    <scope>IDENTIFICATION</scope>
</reference>
<accession>A0A1U8AS25</accession>